<gene>
    <name evidence="6" type="ORF">ACFOUW_27130</name>
</gene>
<dbReference type="SMART" id="SM00849">
    <property type="entry name" value="Lactamase_B"/>
    <property type="match status" value="1"/>
</dbReference>
<dbReference type="RefSeq" id="WP_205121472.1">
    <property type="nucleotide sequence ID" value="NZ_JAFBCM010000001.1"/>
</dbReference>
<dbReference type="InterPro" id="IPR036866">
    <property type="entry name" value="RibonucZ/Hydroxyglut_hydro"/>
</dbReference>
<dbReference type="PANTHER" id="PTHR42978">
    <property type="entry name" value="QUORUM-QUENCHING LACTONASE YTNP-RELATED-RELATED"/>
    <property type="match status" value="1"/>
</dbReference>
<organism evidence="6 7">
    <name type="scientific">Tenggerimyces flavus</name>
    <dbReference type="NCBI Taxonomy" id="1708749"/>
    <lineage>
        <taxon>Bacteria</taxon>
        <taxon>Bacillati</taxon>
        <taxon>Actinomycetota</taxon>
        <taxon>Actinomycetes</taxon>
        <taxon>Propionibacteriales</taxon>
        <taxon>Nocardioidaceae</taxon>
        <taxon>Tenggerimyces</taxon>
    </lineage>
</organism>
<dbReference type="EMBL" id="JBHRZH010000027">
    <property type="protein sequence ID" value="MFC3764540.1"/>
    <property type="molecule type" value="Genomic_DNA"/>
</dbReference>
<accession>A0ABV7YGR8</accession>
<evidence type="ECO:0000256" key="3">
    <source>
        <dbReference type="ARBA" id="ARBA00022801"/>
    </source>
</evidence>
<comment type="similarity">
    <text evidence="1">Belongs to the metallo-beta-lactamase superfamily.</text>
</comment>
<comment type="caution">
    <text evidence="6">The sequence shown here is derived from an EMBL/GenBank/DDBJ whole genome shotgun (WGS) entry which is preliminary data.</text>
</comment>
<proteinExistence type="inferred from homology"/>
<name>A0ABV7YGR8_9ACTN</name>
<evidence type="ECO:0000259" key="5">
    <source>
        <dbReference type="SMART" id="SM00849"/>
    </source>
</evidence>
<dbReference type="Gene3D" id="3.60.15.10">
    <property type="entry name" value="Ribonuclease Z/Hydroxyacylglutathione hydrolase-like"/>
    <property type="match status" value="1"/>
</dbReference>
<evidence type="ECO:0000256" key="1">
    <source>
        <dbReference type="ARBA" id="ARBA00007749"/>
    </source>
</evidence>
<reference evidence="7" key="1">
    <citation type="journal article" date="2019" name="Int. J. Syst. Evol. Microbiol.">
        <title>The Global Catalogue of Microorganisms (GCM) 10K type strain sequencing project: providing services to taxonomists for standard genome sequencing and annotation.</title>
        <authorList>
            <consortium name="The Broad Institute Genomics Platform"/>
            <consortium name="The Broad Institute Genome Sequencing Center for Infectious Disease"/>
            <person name="Wu L."/>
            <person name="Ma J."/>
        </authorList>
    </citation>
    <scope>NUCLEOTIDE SEQUENCE [LARGE SCALE GENOMIC DNA]</scope>
    <source>
        <strain evidence="7">CGMCC 4.7241</strain>
    </source>
</reference>
<dbReference type="SUPFAM" id="SSF56281">
    <property type="entry name" value="Metallo-hydrolase/oxidoreductase"/>
    <property type="match status" value="1"/>
</dbReference>
<keyword evidence="3" id="KW-0378">Hydrolase</keyword>
<evidence type="ECO:0000256" key="4">
    <source>
        <dbReference type="ARBA" id="ARBA00022833"/>
    </source>
</evidence>
<feature type="domain" description="Metallo-beta-lactamase" evidence="5">
    <location>
        <begin position="45"/>
        <end position="227"/>
    </location>
</feature>
<dbReference type="Proteomes" id="UP001595699">
    <property type="component" value="Unassembled WGS sequence"/>
</dbReference>
<evidence type="ECO:0000313" key="7">
    <source>
        <dbReference type="Proteomes" id="UP001595699"/>
    </source>
</evidence>
<keyword evidence="7" id="KW-1185">Reference proteome</keyword>
<evidence type="ECO:0000313" key="6">
    <source>
        <dbReference type="EMBL" id="MFC3764540.1"/>
    </source>
</evidence>
<keyword evidence="4" id="KW-0862">Zinc</keyword>
<dbReference type="InterPro" id="IPR001279">
    <property type="entry name" value="Metallo-B-lactamas"/>
</dbReference>
<evidence type="ECO:0000256" key="2">
    <source>
        <dbReference type="ARBA" id="ARBA00022723"/>
    </source>
</evidence>
<sequence length="265" mass="28449">MRVGEIALDPVADGSFVARPAYFGAHVPPDAHPELFSRHGAAWLPIGCFLVRTGSRVVLVDAGLGPSLEDVAEGMLLVGGQLLTGLHALGVGPSDVTDVVCSHLHSDHVGWLFDLSSVPVFPRATIWFGLGDFEHFVSGAGFMQPHIRSGFSDSSRLRLVDEDVTVAPGVTVLRTPGHTPGHLCVVVSSGPSRALLLGDAITCPIQLDEPTWHSLGDVDPALANRTRELMWRELEQEGTVGTGAHFPDLRFGRLLEGKASRRWHI</sequence>
<dbReference type="PANTHER" id="PTHR42978:SF6">
    <property type="entry name" value="QUORUM-QUENCHING LACTONASE YTNP-RELATED"/>
    <property type="match status" value="1"/>
</dbReference>
<keyword evidence="2" id="KW-0479">Metal-binding</keyword>
<protein>
    <submittedName>
        <fullName evidence="6">MBL fold metallo-hydrolase</fullName>
    </submittedName>
</protein>
<dbReference type="Pfam" id="PF00753">
    <property type="entry name" value="Lactamase_B"/>
    <property type="match status" value="1"/>
</dbReference>
<dbReference type="InterPro" id="IPR051013">
    <property type="entry name" value="MBL_superfamily_lactonases"/>
</dbReference>